<reference evidence="2" key="1">
    <citation type="journal article" date="2015" name="Nature">
        <title>Complex archaea that bridge the gap between prokaryotes and eukaryotes.</title>
        <authorList>
            <person name="Spang A."/>
            <person name="Saw J.H."/>
            <person name="Jorgensen S.L."/>
            <person name="Zaremba-Niedzwiedzka K."/>
            <person name="Martijn J."/>
            <person name="Lind A.E."/>
            <person name="van Eijk R."/>
            <person name="Schleper C."/>
            <person name="Guy L."/>
            <person name="Ettema T.J."/>
        </authorList>
    </citation>
    <scope>NUCLEOTIDE SEQUENCE</scope>
</reference>
<organism evidence="2">
    <name type="scientific">marine sediment metagenome</name>
    <dbReference type="NCBI Taxonomy" id="412755"/>
    <lineage>
        <taxon>unclassified sequences</taxon>
        <taxon>metagenomes</taxon>
        <taxon>ecological metagenomes</taxon>
    </lineage>
</organism>
<sequence length="101" mass="11468">MIIYIKFLAEGYVTEFTTALEAKEHLNECGDDGEFYILFSAEPVEDKEFKGYPFLKFEKDQIEKARAKIDEVIANPGSIKSSAKLGEEEEIDTSPIPEKNE</sequence>
<feature type="region of interest" description="Disordered" evidence="1">
    <location>
        <begin position="80"/>
        <end position="101"/>
    </location>
</feature>
<evidence type="ECO:0000313" key="2">
    <source>
        <dbReference type="EMBL" id="KKN49596.1"/>
    </source>
</evidence>
<comment type="caution">
    <text evidence="2">The sequence shown here is derived from an EMBL/GenBank/DDBJ whole genome shotgun (WGS) entry which is preliminary data.</text>
</comment>
<dbReference type="EMBL" id="LAZR01001162">
    <property type="protein sequence ID" value="KKN49596.1"/>
    <property type="molecule type" value="Genomic_DNA"/>
</dbReference>
<accession>A0A0F9TKJ3</accession>
<proteinExistence type="predicted"/>
<name>A0A0F9TKJ3_9ZZZZ</name>
<gene>
    <name evidence="2" type="ORF">LCGC14_0641610</name>
</gene>
<dbReference type="AlphaFoldDB" id="A0A0F9TKJ3"/>
<evidence type="ECO:0000256" key="1">
    <source>
        <dbReference type="SAM" id="MobiDB-lite"/>
    </source>
</evidence>
<protein>
    <submittedName>
        <fullName evidence="2">Uncharacterized protein</fullName>
    </submittedName>
</protein>